<keyword evidence="3" id="KW-1185">Reference proteome</keyword>
<dbReference type="InterPro" id="IPR011009">
    <property type="entry name" value="Kinase-like_dom_sf"/>
</dbReference>
<name>A0A1H7ZKB7_9RHOB</name>
<dbReference type="Gene3D" id="3.90.1200.10">
    <property type="match status" value="2"/>
</dbReference>
<feature type="domain" description="Aminoglycoside phosphotransferase" evidence="1">
    <location>
        <begin position="479"/>
        <end position="642"/>
    </location>
</feature>
<dbReference type="Proteomes" id="UP000199585">
    <property type="component" value="Unassembled WGS sequence"/>
</dbReference>
<gene>
    <name evidence="2" type="ORF">SAMN04488003_10220</name>
</gene>
<protein>
    <submittedName>
        <fullName evidence="2">Phosphotransferase enzyme family protein</fullName>
    </submittedName>
</protein>
<evidence type="ECO:0000259" key="1">
    <source>
        <dbReference type="Pfam" id="PF01636"/>
    </source>
</evidence>
<evidence type="ECO:0000313" key="3">
    <source>
        <dbReference type="Proteomes" id="UP000199585"/>
    </source>
</evidence>
<organism evidence="2 3">
    <name type="scientific">Loktanella fryxellensis</name>
    <dbReference type="NCBI Taxonomy" id="245187"/>
    <lineage>
        <taxon>Bacteria</taxon>
        <taxon>Pseudomonadati</taxon>
        <taxon>Pseudomonadota</taxon>
        <taxon>Alphaproteobacteria</taxon>
        <taxon>Rhodobacterales</taxon>
        <taxon>Roseobacteraceae</taxon>
        <taxon>Loktanella</taxon>
    </lineage>
</organism>
<sequence length="716" mass="75834">MLSPSDAAVVARDPALPGLATLLDPAALAALTGRDDLVVTYLRYKPGNSCMVGLAPMGAGLDAVAAIAVPAPRWPQLRARPKWQGGPDPIAFHDDVHIAVVPLRHIRHVKGHKALTDPVRRSALLDALGLADAPMQVLRFKPERRIVVQVATLDGAPGLLKCHGATGFDRALRGARHAAAYAGAPLLAVDTRRHAILSGWIDGVPLHPSLGDAAFRATGTALARLHDVPAVDLRRMDRADERREVDAAVRAIAQLAPDLAARARQLGRRIVAELSRVPVEPCTLHGDFSADQVILQDDRPVILDWDRIAVGDAGRDLGGFLARLDMDVLNGLLDRDSADAAADGLLAGYTVHGIRPATVTAQRARALLALATEGFRQRAPDWPARMATVLSQALEIMGDDPLAATPGLTVALDPNAMRAPLDAAFGGLGGSDLTATLLRHKPGRRALIRYATVGAAPRVRLAKLRAKGPDHRTPALHDALRAAGLDGRGPHHVGVPQAFGGLVQPAIWLQAQVDGVTLTDALLQGADPAAARRAGATLALLHVATVPTDRIWTMSDEMAVLDKALTEAAQILPADAKAIAQVGRMAHRFADALVPGLVTGLHRDFHPDQVLLGDPVTWLLDLDLYTRGDPAVDLGNMLAHLTELGLRTTGDADRFTDHADALITGYGGADRAGGAARIGALHAISLARHIFISRRFDDRHHTTGPLIAVCGCLLHR</sequence>
<dbReference type="Pfam" id="PF01636">
    <property type="entry name" value="APH"/>
    <property type="match status" value="2"/>
</dbReference>
<keyword evidence="2" id="KW-0808">Transferase</keyword>
<evidence type="ECO:0000313" key="2">
    <source>
        <dbReference type="EMBL" id="SEM58830.1"/>
    </source>
</evidence>
<dbReference type="AlphaFoldDB" id="A0A1H7ZKB7"/>
<accession>A0A1H7ZKB7</accession>
<dbReference type="GO" id="GO:0016740">
    <property type="term" value="F:transferase activity"/>
    <property type="evidence" value="ECO:0007669"/>
    <property type="project" value="UniProtKB-KW"/>
</dbReference>
<dbReference type="SUPFAM" id="SSF56112">
    <property type="entry name" value="Protein kinase-like (PK-like)"/>
    <property type="match status" value="2"/>
</dbReference>
<dbReference type="STRING" id="245187.SAMN04488003_10220"/>
<reference evidence="2 3" key="1">
    <citation type="submission" date="2016-10" db="EMBL/GenBank/DDBJ databases">
        <authorList>
            <person name="de Groot N.N."/>
        </authorList>
    </citation>
    <scope>NUCLEOTIDE SEQUENCE [LARGE SCALE GENOMIC DNA]</scope>
    <source>
        <strain evidence="2 3">DSM 16213</strain>
    </source>
</reference>
<dbReference type="EMBL" id="FOCI01000002">
    <property type="protein sequence ID" value="SEM58830.1"/>
    <property type="molecule type" value="Genomic_DNA"/>
</dbReference>
<dbReference type="RefSeq" id="WP_177174548.1">
    <property type="nucleotide sequence ID" value="NZ_FOCI01000002.1"/>
</dbReference>
<dbReference type="InterPro" id="IPR002575">
    <property type="entry name" value="Aminoglycoside_PTrfase"/>
</dbReference>
<proteinExistence type="predicted"/>
<feature type="domain" description="Aminoglycoside phosphotransferase" evidence="1">
    <location>
        <begin position="196"/>
        <end position="336"/>
    </location>
</feature>